<dbReference type="EMBL" id="LFJJ01000228">
    <property type="protein sequence ID" value="KND57639.1"/>
    <property type="molecule type" value="Genomic_DNA"/>
</dbReference>
<dbReference type="Pfam" id="PF01527">
    <property type="entry name" value="HTH_Tnp_1"/>
    <property type="match status" value="1"/>
</dbReference>
<organism evidence="1 2">
    <name type="scientific">Candidatus Burkholderia verschuerenii</name>
    <dbReference type="NCBI Taxonomy" id="242163"/>
    <lineage>
        <taxon>Bacteria</taxon>
        <taxon>Pseudomonadati</taxon>
        <taxon>Pseudomonadota</taxon>
        <taxon>Betaproteobacteria</taxon>
        <taxon>Burkholderiales</taxon>
        <taxon>Burkholderiaceae</taxon>
        <taxon>Burkholderia</taxon>
    </lineage>
</organism>
<keyword evidence="2" id="KW-1185">Reference proteome</keyword>
<dbReference type="GO" id="GO:0006313">
    <property type="term" value="P:DNA transposition"/>
    <property type="evidence" value="ECO:0007669"/>
    <property type="project" value="InterPro"/>
</dbReference>
<dbReference type="InterPro" id="IPR009057">
    <property type="entry name" value="Homeodomain-like_sf"/>
</dbReference>
<dbReference type="Proteomes" id="UP000036959">
    <property type="component" value="Unassembled WGS sequence"/>
</dbReference>
<reference evidence="2" key="1">
    <citation type="submission" date="2015-06" db="EMBL/GenBank/DDBJ databases">
        <title>Comparative genomics of Burkholderia leaf nodule symbionts.</title>
        <authorList>
            <person name="Carlier A."/>
            <person name="Eberl L."/>
            <person name="Pinto-Carbo M."/>
        </authorList>
    </citation>
    <scope>NUCLEOTIDE SEQUENCE [LARGE SCALE GENOMIC DNA]</scope>
    <source>
        <strain evidence="2">UZHbot4</strain>
    </source>
</reference>
<dbReference type="GO" id="GO:0003677">
    <property type="term" value="F:DNA binding"/>
    <property type="evidence" value="ECO:0007669"/>
    <property type="project" value="InterPro"/>
</dbReference>
<proteinExistence type="predicted"/>
<evidence type="ECO:0000313" key="2">
    <source>
        <dbReference type="Proteomes" id="UP000036959"/>
    </source>
</evidence>
<accession>A0A0L0M6R5</accession>
<name>A0A0L0M6R5_9BURK</name>
<comment type="caution">
    <text evidence="1">The sequence shown here is derived from an EMBL/GenBank/DDBJ whole genome shotgun (WGS) entry which is preliminary data.</text>
</comment>
<dbReference type="GO" id="GO:0004803">
    <property type="term" value="F:transposase activity"/>
    <property type="evidence" value="ECO:0007669"/>
    <property type="project" value="InterPro"/>
</dbReference>
<dbReference type="InterPro" id="IPR002514">
    <property type="entry name" value="Transposase_8"/>
</dbReference>
<dbReference type="SUPFAM" id="SSF46689">
    <property type="entry name" value="Homeodomain-like"/>
    <property type="match status" value="1"/>
</dbReference>
<sequence>MDEDRNLRSHLVVGAKRDGRREYDPQAREELVQLCMKPGVSIARTAMEFDLNPNLLRGWITRHQKAHAAVSSVESEFERSRTVPNGVTLPATRTCAPEVPSPFVPVVQEPVTDGQAVCAHLKNKLGYVNAYAHTIHCGSSGRRELHAFPIWAHRCRWPVRVHLTSAITFTGGTRSFHSYDQASSDQHLRYRSFDTCGTISG</sequence>
<gene>
    <name evidence="1" type="ORF">BVER_02302</name>
</gene>
<evidence type="ECO:0000313" key="1">
    <source>
        <dbReference type="EMBL" id="KND57639.1"/>
    </source>
</evidence>
<dbReference type="PATRIC" id="fig|242163.4.peg.3249"/>
<dbReference type="AlphaFoldDB" id="A0A0L0M6R5"/>
<dbReference type="RefSeq" id="WP_370444279.1">
    <property type="nucleotide sequence ID" value="NZ_LFJJ01000228.1"/>
</dbReference>
<protein>
    <submittedName>
        <fullName evidence="1">Transposase IS3/IS911</fullName>
    </submittedName>
</protein>